<dbReference type="RefSeq" id="XP_027361871.1">
    <property type="nucleotide sequence ID" value="XM_027506070.1"/>
</dbReference>
<evidence type="ECO:0000259" key="10">
    <source>
        <dbReference type="Pfam" id="PF14416"/>
    </source>
</evidence>
<evidence type="ECO:0000256" key="7">
    <source>
        <dbReference type="SAM" id="MobiDB-lite"/>
    </source>
</evidence>
<keyword evidence="5 8" id="KW-1133">Transmembrane helix</keyword>
<evidence type="ECO:0000256" key="4">
    <source>
        <dbReference type="ARBA" id="ARBA00022968"/>
    </source>
</evidence>
<evidence type="ECO:0000256" key="5">
    <source>
        <dbReference type="ARBA" id="ARBA00022989"/>
    </source>
</evidence>
<dbReference type="PANTHER" id="PTHR32285:SF347">
    <property type="entry name" value="PMR5_CAS1P GDSL_SGNH-LIKE ACYL-ESTERASE FAMILY PROTEIN"/>
    <property type="match status" value="1"/>
</dbReference>
<evidence type="ECO:0000256" key="6">
    <source>
        <dbReference type="ARBA" id="ARBA00023136"/>
    </source>
</evidence>
<feature type="domain" description="Trichome birefringence-like N-terminal" evidence="10">
    <location>
        <begin position="83"/>
        <end position="135"/>
    </location>
</feature>
<organism evidence="11 12">
    <name type="scientific">Abrus precatorius</name>
    <name type="common">Indian licorice</name>
    <name type="synonym">Glycine abrus</name>
    <dbReference type="NCBI Taxonomy" id="3816"/>
    <lineage>
        <taxon>Eukaryota</taxon>
        <taxon>Viridiplantae</taxon>
        <taxon>Streptophyta</taxon>
        <taxon>Embryophyta</taxon>
        <taxon>Tracheophyta</taxon>
        <taxon>Spermatophyta</taxon>
        <taxon>Magnoliopsida</taxon>
        <taxon>eudicotyledons</taxon>
        <taxon>Gunneridae</taxon>
        <taxon>Pentapetalae</taxon>
        <taxon>rosids</taxon>
        <taxon>fabids</taxon>
        <taxon>Fabales</taxon>
        <taxon>Fabaceae</taxon>
        <taxon>Papilionoideae</taxon>
        <taxon>50 kb inversion clade</taxon>
        <taxon>NPAAA clade</taxon>
        <taxon>indigoferoid/millettioid clade</taxon>
        <taxon>Abreae</taxon>
        <taxon>Abrus</taxon>
    </lineage>
</organism>
<evidence type="ECO:0000256" key="8">
    <source>
        <dbReference type="SAM" id="Phobius"/>
    </source>
</evidence>
<dbReference type="InterPro" id="IPR029962">
    <property type="entry name" value="TBL"/>
</dbReference>
<name>A0A8B8LZR9_ABRPR</name>
<evidence type="ECO:0000256" key="1">
    <source>
        <dbReference type="ARBA" id="ARBA00004167"/>
    </source>
</evidence>
<dbReference type="InterPro" id="IPR026057">
    <property type="entry name" value="TBL_C"/>
</dbReference>
<sequence>MGSTKPFKEKSLSLTKRILPFSLYALLPTTLLCIYLYLLSLTSHSKSTTSLTYHPSLTSPTPSTSPPPPPSSSTEKEKTYPTPCDYSNGDWVRDTGGPLYNATTCGKIKESEKCIPNGRPDSGYLYWRWKPSECNLPRFEPHSFLQLTKNKHVAFVGDSLARNQLESLLCMLSTVSTPNLVFRSPNDNKFRRWYFPSHNSNFSLYWSPFLVQGVERSNEGPYYNTMYLDRVNERWDMDLDRFDFDIVVVSFGHWFLLPSVYYEGGSVIGSLNCHDLNYTQMDFYVPLRKALRTTLSSIIERKEGKGNGGVDVIVKTFSPAHFEGDWNKAGTCSKTEPYKKEEKELGGMDAEIRKIEIEEVENAKGKANEFRGLRFEVLDVTKLALLRPDGHPGPYMNPFPFAKGVPEYVQNDCVHWCLPGPIDTWNEIFLEMIKKWEEQPRREV</sequence>
<dbReference type="KEGG" id="aprc:113869640"/>
<dbReference type="InterPro" id="IPR025846">
    <property type="entry name" value="TBL_N"/>
</dbReference>
<dbReference type="GO" id="GO:0016020">
    <property type="term" value="C:membrane"/>
    <property type="evidence" value="ECO:0007669"/>
    <property type="project" value="UniProtKB-SubCell"/>
</dbReference>
<dbReference type="OrthoDB" id="630188at2759"/>
<reference evidence="12" key="2">
    <citation type="submission" date="2025-08" db="UniProtKB">
        <authorList>
            <consortium name="RefSeq"/>
        </authorList>
    </citation>
    <scope>IDENTIFICATION</scope>
    <source>
        <tissue evidence="12">Young leaves</tissue>
    </source>
</reference>
<dbReference type="GeneID" id="113869640"/>
<dbReference type="PANTHER" id="PTHR32285">
    <property type="entry name" value="PROTEIN TRICHOME BIREFRINGENCE-LIKE 9-RELATED"/>
    <property type="match status" value="1"/>
</dbReference>
<feature type="compositionally biased region" description="Low complexity" evidence="7">
    <location>
        <begin position="51"/>
        <end position="62"/>
    </location>
</feature>
<dbReference type="Pfam" id="PF14416">
    <property type="entry name" value="PMR5N"/>
    <property type="match status" value="1"/>
</dbReference>
<feature type="transmembrane region" description="Helical" evidence="8">
    <location>
        <begin position="21"/>
        <end position="39"/>
    </location>
</feature>
<comment type="subcellular location">
    <subcellularLocation>
        <location evidence="1">Membrane</location>
        <topology evidence="1">Single-pass membrane protein</topology>
    </subcellularLocation>
</comment>
<keyword evidence="11" id="KW-1185">Reference proteome</keyword>
<dbReference type="GO" id="GO:0005794">
    <property type="term" value="C:Golgi apparatus"/>
    <property type="evidence" value="ECO:0007669"/>
    <property type="project" value="TreeGrafter"/>
</dbReference>
<accession>A0A8B8LZR9</accession>
<keyword evidence="3 8" id="KW-0812">Transmembrane</keyword>
<keyword evidence="6 8" id="KW-0472">Membrane</keyword>
<feature type="region of interest" description="Disordered" evidence="7">
    <location>
        <begin position="51"/>
        <end position="87"/>
    </location>
</feature>
<dbReference type="GO" id="GO:0016413">
    <property type="term" value="F:O-acetyltransferase activity"/>
    <property type="evidence" value="ECO:0007669"/>
    <property type="project" value="InterPro"/>
</dbReference>
<evidence type="ECO:0000256" key="3">
    <source>
        <dbReference type="ARBA" id="ARBA00022692"/>
    </source>
</evidence>
<keyword evidence="4" id="KW-0735">Signal-anchor</keyword>
<dbReference type="Proteomes" id="UP000694853">
    <property type="component" value="Unplaced"/>
</dbReference>
<evidence type="ECO:0000256" key="2">
    <source>
        <dbReference type="ARBA" id="ARBA00007727"/>
    </source>
</evidence>
<dbReference type="Pfam" id="PF13839">
    <property type="entry name" value="PC-Esterase"/>
    <property type="match status" value="1"/>
</dbReference>
<evidence type="ECO:0000313" key="12">
    <source>
        <dbReference type="RefSeq" id="XP_027361871.1"/>
    </source>
</evidence>
<feature type="domain" description="Trichome birefringence-like C-terminal" evidence="9">
    <location>
        <begin position="136"/>
        <end position="432"/>
    </location>
</feature>
<comment type="similarity">
    <text evidence="2">Belongs to the PC-esterase family. TBL subfamily.</text>
</comment>
<evidence type="ECO:0000313" key="11">
    <source>
        <dbReference type="Proteomes" id="UP000694853"/>
    </source>
</evidence>
<dbReference type="AlphaFoldDB" id="A0A8B8LZR9"/>
<gene>
    <name evidence="12" type="primary">LOC113869640</name>
</gene>
<evidence type="ECO:0000259" key="9">
    <source>
        <dbReference type="Pfam" id="PF13839"/>
    </source>
</evidence>
<protein>
    <submittedName>
        <fullName evidence="12">Protein ALTERED XYLOGLUCAN 4-like</fullName>
    </submittedName>
</protein>
<reference evidence="11" key="1">
    <citation type="journal article" date="2019" name="Toxins">
        <title>Detection of Abrin-Like and Prepropulchellin-Like Toxin Genes and Transcripts Using Whole Genome Sequencing and Full-Length Transcript Sequencing of Abrus precatorius.</title>
        <authorList>
            <person name="Hovde B.T."/>
            <person name="Daligault H.E."/>
            <person name="Hanschen E.R."/>
            <person name="Kunde Y.A."/>
            <person name="Johnson M.B."/>
            <person name="Starkenburg S.R."/>
            <person name="Johnson S.L."/>
        </authorList>
    </citation>
    <scope>NUCLEOTIDE SEQUENCE [LARGE SCALE GENOMIC DNA]</scope>
</reference>
<proteinExistence type="inferred from homology"/>